<keyword evidence="2" id="KW-0067">ATP-binding</keyword>
<name>A0A9D4JLN9_DREPO</name>
<proteinExistence type="inferred from homology"/>
<evidence type="ECO:0000313" key="5">
    <source>
        <dbReference type="EMBL" id="KAH3811957.1"/>
    </source>
</evidence>
<dbReference type="Gene3D" id="3.40.850.10">
    <property type="entry name" value="Kinesin motor domain"/>
    <property type="match status" value="1"/>
</dbReference>
<dbReference type="Pfam" id="PF00225">
    <property type="entry name" value="Kinesin"/>
    <property type="match status" value="1"/>
</dbReference>
<dbReference type="GO" id="GO:0007018">
    <property type="term" value="P:microtubule-based movement"/>
    <property type="evidence" value="ECO:0007669"/>
    <property type="project" value="InterPro"/>
</dbReference>
<feature type="domain" description="Kinesin motor" evidence="4">
    <location>
        <begin position="1"/>
        <end position="64"/>
    </location>
</feature>
<accession>A0A9D4JLN9</accession>
<dbReference type="AlphaFoldDB" id="A0A9D4JLN9"/>
<evidence type="ECO:0000259" key="4">
    <source>
        <dbReference type="PROSITE" id="PS50067"/>
    </source>
</evidence>
<dbReference type="EMBL" id="JAIWYP010000006">
    <property type="protein sequence ID" value="KAH3811957.1"/>
    <property type="molecule type" value="Genomic_DNA"/>
</dbReference>
<dbReference type="InterPro" id="IPR001752">
    <property type="entry name" value="Kinesin_motor_dom"/>
</dbReference>
<comment type="caution">
    <text evidence="3">Lacks conserved residue(s) required for the propagation of feature annotation.</text>
</comment>
<dbReference type="Proteomes" id="UP000828390">
    <property type="component" value="Unassembled WGS sequence"/>
</dbReference>
<dbReference type="PROSITE" id="PS50067">
    <property type="entry name" value="KINESIN_MOTOR_2"/>
    <property type="match status" value="1"/>
</dbReference>
<dbReference type="InterPro" id="IPR036961">
    <property type="entry name" value="Kinesin_motor_dom_sf"/>
</dbReference>
<protein>
    <recommendedName>
        <fullName evidence="4">Kinesin motor domain-containing protein</fullName>
    </recommendedName>
</protein>
<dbReference type="GO" id="GO:0005524">
    <property type="term" value="F:ATP binding"/>
    <property type="evidence" value="ECO:0007669"/>
    <property type="project" value="UniProtKB-KW"/>
</dbReference>
<evidence type="ECO:0000256" key="1">
    <source>
        <dbReference type="ARBA" id="ARBA00022741"/>
    </source>
</evidence>
<reference evidence="5" key="1">
    <citation type="journal article" date="2019" name="bioRxiv">
        <title>The Genome of the Zebra Mussel, Dreissena polymorpha: A Resource for Invasive Species Research.</title>
        <authorList>
            <person name="McCartney M.A."/>
            <person name="Auch B."/>
            <person name="Kono T."/>
            <person name="Mallez S."/>
            <person name="Zhang Y."/>
            <person name="Obille A."/>
            <person name="Becker A."/>
            <person name="Abrahante J.E."/>
            <person name="Garbe J."/>
            <person name="Badalamenti J.P."/>
            <person name="Herman A."/>
            <person name="Mangelson H."/>
            <person name="Liachko I."/>
            <person name="Sullivan S."/>
            <person name="Sone E.D."/>
            <person name="Koren S."/>
            <person name="Silverstein K.A.T."/>
            <person name="Beckman K.B."/>
            <person name="Gohl D.M."/>
        </authorList>
    </citation>
    <scope>NUCLEOTIDE SEQUENCE</scope>
    <source>
        <strain evidence="5">Duluth1</strain>
        <tissue evidence="5">Whole animal</tissue>
    </source>
</reference>
<comment type="similarity">
    <text evidence="3">Belongs to the TRAFAC class myosin-kinesin ATPase superfamily. Kinesin family.</text>
</comment>
<gene>
    <name evidence="5" type="ORF">DPMN_140375</name>
</gene>
<dbReference type="PANTHER" id="PTHR47117:SF5">
    <property type="entry name" value="KINESIN-LIKE PROTEIN KIF14"/>
    <property type="match status" value="1"/>
</dbReference>
<dbReference type="GO" id="GO:0008017">
    <property type="term" value="F:microtubule binding"/>
    <property type="evidence" value="ECO:0007669"/>
    <property type="project" value="InterPro"/>
</dbReference>
<dbReference type="InterPro" id="IPR027417">
    <property type="entry name" value="P-loop_NTPase"/>
</dbReference>
<dbReference type="PANTHER" id="PTHR47117">
    <property type="entry name" value="STAR-RELATED LIPID TRANSFER PROTEIN 9"/>
    <property type="match status" value="1"/>
</dbReference>
<dbReference type="GO" id="GO:0003777">
    <property type="term" value="F:microtubule motor activity"/>
    <property type="evidence" value="ECO:0007669"/>
    <property type="project" value="InterPro"/>
</dbReference>
<keyword evidence="6" id="KW-1185">Reference proteome</keyword>
<reference evidence="5" key="2">
    <citation type="submission" date="2020-11" db="EMBL/GenBank/DDBJ databases">
        <authorList>
            <person name="McCartney M.A."/>
            <person name="Auch B."/>
            <person name="Kono T."/>
            <person name="Mallez S."/>
            <person name="Becker A."/>
            <person name="Gohl D.M."/>
            <person name="Silverstein K.A.T."/>
            <person name="Koren S."/>
            <person name="Bechman K.B."/>
            <person name="Herman A."/>
            <person name="Abrahante J.E."/>
            <person name="Garbe J."/>
        </authorList>
    </citation>
    <scope>NUCLEOTIDE SEQUENCE</scope>
    <source>
        <strain evidence="5">Duluth1</strain>
        <tissue evidence="5">Whole animal</tissue>
    </source>
</reference>
<evidence type="ECO:0000313" key="6">
    <source>
        <dbReference type="Proteomes" id="UP000828390"/>
    </source>
</evidence>
<evidence type="ECO:0000256" key="2">
    <source>
        <dbReference type="ARBA" id="ARBA00022840"/>
    </source>
</evidence>
<comment type="caution">
    <text evidence="5">The sequence shown here is derived from an EMBL/GenBank/DDBJ whole genome shotgun (WGS) entry which is preliminary data.</text>
</comment>
<sequence>MTTHIHSRLLKEISIMTTHIDSRLLKESLGGNSKTAMIATISPANHHIEETLSTLRYAQTARSIVNIARVNEDPKAKLIRG</sequence>
<organism evidence="5 6">
    <name type="scientific">Dreissena polymorpha</name>
    <name type="common">Zebra mussel</name>
    <name type="synonym">Mytilus polymorpha</name>
    <dbReference type="NCBI Taxonomy" id="45954"/>
    <lineage>
        <taxon>Eukaryota</taxon>
        <taxon>Metazoa</taxon>
        <taxon>Spiralia</taxon>
        <taxon>Lophotrochozoa</taxon>
        <taxon>Mollusca</taxon>
        <taxon>Bivalvia</taxon>
        <taxon>Autobranchia</taxon>
        <taxon>Heteroconchia</taxon>
        <taxon>Euheterodonta</taxon>
        <taxon>Imparidentia</taxon>
        <taxon>Neoheterodontei</taxon>
        <taxon>Myida</taxon>
        <taxon>Dreissenoidea</taxon>
        <taxon>Dreissenidae</taxon>
        <taxon>Dreissena</taxon>
    </lineage>
</organism>
<keyword evidence="1" id="KW-0547">Nucleotide-binding</keyword>
<evidence type="ECO:0000256" key="3">
    <source>
        <dbReference type="PROSITE-ProRule" id="PRU00283"/>
    </source>
</evidence>
<dbReference type="SUPFAM" id="SSF52540">
    <property type="entry name" value="P-loop containing nucleoside triphosphate hydrolases"/>
    <property type="match status" value="1"/>
</dbReference>